<dbReference type="InterPro" id="IPR038619">
    <property type="entry name" value="MraZ_sf"/>
</dbReference>
<evidence type="ECO:0000313" key="10">
    <source>
        <dbReference type="Proteomes" id="UP000051587"/>
    </source>
</evidence>
<dbReference type="GO" id="GO:0051301">
    <property type="term" value="P:cell division"/>
    <property type="evidence" value="ECO:0007669"/>
    <property type="project" value="UniProtKB-KW"/>
</dbReference>
<dbReference type="PANTHER" id="PTHR34701">
    <property type="entry name" value="TRANSCRIPTIONAL REGULATOR MRAZ"/>
    <property type="match status" value="1"/>
</dbReference>
<keyword evidence="10" id="KW-1185">Reference proteome</keyword>
<comment type="subcellular location">
    <subcellularLocation>
        <location evidence="7">Cytoplasm</location>
        <location evidence="7">Nucleoid</location>
    </subcellularLocation>
</comment>
<keyword evidence="5 7" id="KW-0238">DNA-binding</keyword>
<organism evidence="9 10">
    <name type="scientific">Thalassovita gelatinovora</name>
    <name type="common">Thalassobius gelatinovorus</name>
    <dbReference type="NCBI Taxonomy" id="53501"/>
    <lineage>
        <taxon>Bacteria</taxon>
        <taxon>Pseudomonadati</taxon>
        <taxon>Pseudomonadota</taxon>
        <taxon>Alphaproteobacteria</taxon>
        <taxon>Rhodobacterales</taxon>
        <taxon>Roseobacteraceae</taxon>
        <taxon>Thalassovita</taxon>
    </lineage>
</organism>
<feature type="domain" description="SpoVT-AbrB" evidence="8">
    <location>
        <begin position="38"/>
        <end position="93"/>
    </location>
</feature>
<dbReference type="InterPro" id="IPR035642">
    <property type="entry name" value="MraZ_N"/>
</dbReference>
<dbReference type="PANTHER" id="PTHR34701:SF1">
    <property type="entry name" value="TRANSCRIPTIONAL REGULATOR MRAZ"/>
    <property type="match status" value="1"/>
</dbReference>
<dbReference type="RefSeq" id="WP_233487428.1">
    <property type="nucleotide sequence ID" value="NZ_CP051181.1"/>
</dbReference>
<feature type="domain" description="SpoVT-AbrB" evidence="8">
    <location>
        <begin position="122"/>
        <end position="165"/>
    </location>
</feature>
<proteinExistence type="inferred from homology"/>
<comment type="similarity">
    <text evidence="7">Belongs to the MraZ family.</text>
</comment>
<dbReference type="GO" id="GO:0009295">
    <property type="term" value="C:nucleoid"/>
    <property type="evidence" value="ECO:0007669"/>
    <property type="project" value="UniProtKB-SubCell"/>
</dbReference>
<evidence type="ECO:0000256" key="5">
    <source>
        <dbReference type="ARBA" id="ARBA00023125"/>
    </source>
</evidence>
<dbReference type="Proteomes" id="UP000051587">
    <property type="component" value="Unassembled WGS sequence"/>
</dbReference>
<dbReference type="InterPro" id="IPR003444">
    <property type="entry name" value="MraZ"/>
</dbReference>
<keyword evidence="4 7" id="KW-0805">Transcription regulation</keyword>
<evidence type="ECO:0000256" key="2">
    <source>
        <dbReference type="ARBA" id="ARBA00022490"/>
    </source>
</evidence>
<dbReference type="Pfam" id="PF02381">
    <property type="entry name" value="MraZ"/>
    <property type="match status" value="1"/>
</dbReference>
<evidence type="ECO:0000256" key="7">
    <source>
        <dbReference type="HAMAP-Rule" id="MF_01008"/>
    </source>
</evidence>
<evidence type="ECO:0000256" key="6">
    <source>
        <dbReference type="ARBA" id="ARBA00023163"/>
    </source>
</evidence>
<keyword evidence="9" id="KW-0131">Cell cycle</keyword>
<keyword evidence="3" id="KW-0677">Repeat</keyword>
<dbReference type="CDD" id="cd16320">
    <property type="entry name" value="MraZ_N"/>
    <property type="match status" value="1"/>
</dbReference>
<dbReference type="CDD" id="cd16321">
    <property type="entry name" value="MraZ_C"/>
    <property type="match status" value="1"/>
</dbReference>
<sequence length="197" mass="21896">MAAAQSAVSFFRLAVRYQFIWVGNKGRAGTVGLSFRGEFDQKVDGKGRMSIPASFRRVLEDGDPDFPQSPSPRIVVLYGPHLKGCLHAYTIDAMAEIEADIEALPRGSKQRKYASQMILGKSWETEIDRDGRIVLPKERREQIGLEGVATMAARGDYFEIWNADTYTAEEDADLNEFLAEQDDDFDPLSLLDGAKGA</sequence>
<dbReference type="InterPro" id="IPR035644">
    <property type="entry name" value="MraZ_C"/>
</dbReference>
<dbReference type="InterPro" id="IPR007159">
    <property type="entry name" value="SpoVT-AbrB_dom"/>
</dbReference>
<dbReference type="GO" id="GO:2000143">
    <property type="term" value="P:negative regulation of DNA-templated transcription initiation"/>
    <property type="evidence" value="ECO:0007669"/>
    <property type="project" value="TreeGrafter"/>
</dbReference>
<dbReference type="STRING" id="53501.SAMN04488043_11220"/>
<dbReference type="GO" id="GO:0000976">
    <property type="term" value="F:transcription cis-regulatory region binding"/>
    <property type="evidence" value="ECO:0007669"/>
    <property type="project" value="TreeGrafter"/>
</dbReference>
<gene>
    <name evidence="7" type="primary">mraZ</name>
    <name evidence="9" type="ORF">TG4357_00931</name>
</gene>
<dbReference type="GO" id="GO:0005737">
    <property type="term" value="C:cytoplasm"/>
    <property type="evidence" value="ECO:0007669"/>
    <property type="project" value="UniProtKB-UniRule"/>
</dbReference>
<evidence type="ECO:0000256" key="3">
    <source>
        <dbReference type="ARBA" id="ARBA00022737"/>
    </source>
</evidence>
<keyword evidence="6 7" id="KW-0804">Transcription</keyword>
<accession>A0A0P1F758</accession>
<dbReference type="GO" id="GO:0003700">
    <property type="term" value="F:DNA-binding transcription factor activity"/>
    <property type="evidence" value="ECO:0007669"/>
    <property type="project" value="UniProtKB-UniRule"/>
</dbReference>
<name>A0A0P1F758_THAGE</name>
<protein>
    <recommendedName>
        <fullName evidence="1 7">Transcriptional regulator MraZ</fullName>
    </recommendedName>
</protein>
<evidence type="ECO:0000313" key="9">
    <source>
        <dbReference type="EMBL" id="CUH63855.1"/>
    </source>
</evidence>
<dbReference type="EMBL" id="CYSA01000010">
    <property type="protein sequence ID" value="CUH63855.1"/>
    <property type="molecule type" value="Genomic_DNA"/>
</dbReference>
<dbReference type="Gene3D" id="3.40.1550.20">
    <property type="entry name" value="Transcriptional regulator MraZ domain"/>
    <property type="match status" value="1"/>
</dbReference>
<dbReference type="InterPro" id="IPR020603">
    <property type="entry name" value="MraZ_dom"/>
</dbReference>
<dbReference type="SUPFAM" id="SSF89447">
    <property type="entry name" value="AbrB/MazE/MraZ-like"/>
    <property type="match status" value="1"/>
</dbReference>
<dbReference type="HAMAP" id="MF_01008">
    <property type="entry name" value="MraZ"/>
    <property type="match status" value="1"/>
</dbReference>
<dbReference type="AlphaFoldDB" id="A0A0P1F758"/>
<evidence type="ECO:0000256" key="4">
    <source>
        <dbReference type="ARBA" id="ARBA00023015"/>
    </source>
</evidence>
<keyword evidence="9" id="KW-0132">Cell division</keyword>
<evidence type="ECO:0000256" key="1">
    <source>
        <dbReference type="ARBA" id="ARBA00013860"/>
    </source>
</evidence>
<dbReference type="PROSITE" id="PS51740">
    <property type="entry name" value="SPOVT_ABRB"/>
    <property type="match status" value="2"/>
</dbReference>
<dbReference type="InterPro" id="IPR037914">
    <property type="entry name" value="SpoVT-AbrB_sf"/>
</dbReference>
<keyword evidence="2 7" id="KW-0963">Cytoplasm</keyword>
<evidence type="ECO:0000259" key="8">
    <source>
        <dbReference type="PROSITE" id="PS51740"/>
    </source>
</evidence>
<comment type="subunit">
    <text evidence="7">Forms oligomers.</text>
</comment>
<reference evidence="9 10" key="1">
    <citation type="submission" date="2015-09" db="EMBL/GenBank/DDBJ databases">
        <authorList>
            <consortium name="Swine Surveillance"/>
        </authorList>
    </citation>
    <scope>NUCLEOTIDE SEQUENCE [LARGE SCALE GENOMIC DNA]</scope>
    <source>
        <strain evidence="9 10">CECT 4357</strain>
    </source>
</reference>
<dbReference type="NCBIfam" id="NF001476">
    <property type="entry name" value="PRK00326.2-2"/>
    <property type="match status" value="1"/>
</dbReference>